<dbReference type="SUPFAM" id="SSF48726">
    <property type="entry name" value="Immunoglobulin"/>
    <property type="match status" value="3"/>
</dbReference>
<dbReference type="InterPro" id="IPR036179">
    <property type="entry name" value="Ig-like_dom_sf"/>
</dbReference>
<evidence type="ECO:0000256" key="2">
    <source>
        <dbReference type="ARBA" id="ARBA00023157"/>
    </source>
</evidence>
<dbReference type="Gene3D" id="2.60.40.10">
    <property type="entry name" value="Immunoglobulins"/>
    <property type="match status" value="3"/>
</dbReference>
<evidence type="ECO:0000256" key="3">
    <source>
        <dbReference type="ARBA" id="ARBA00023180"/>
    </source>
</evidence>
<dbReference type="PANTHER" id="PTHR44337:SF20">
    <property type="entry name" value="CARCINOEMBRYONIC ANTIGEN-RELATED CELL ADHESION MOLECULE 5-RELATED"/>
    <property type="match status" value="1"/>
</dbReference>
<keyword evidence="2" id="KW-1015">Disulfide bond</keyword>
<dbReference type="GO" id="GO:0007565">
    <property type="term" value="P:female pregnancy"/>
    <property type="evidence" value="ECO:0007669"/>
    <property type="project" value="UniProtKB-KW"/>
</dbReference>
<comment type="similarity">
    <text evidence="5">Belongs to the immunoglobulin superfamily. CEA family.</text>
</comment>
<keyword evidence="8" id="KW-0635">Pregnancy</keyword>
<dbReference type="InterPro" id="IPR007110">
    <property type="entry name" value="Ig-like_dom"/>
</dbReference>
<reference evidence="8" key="1">
    <citation type="submission" date="2025-08" db="UniProtKB">
        <authorList>
            <consortium name="RefSeq"/>
        </authorList>
    </citation>
    <scope>IDENTIFICATION</scope>
    <source>
        <tissue evidence="8">Blood</tissue>
    </source>
</reference>
<dbReference type="SMART" id="SM00408">
    <property type="entry name" value="IGc2"/>
    <property type="match status" value="3"/>
</dbReference>
<dbReference type="FunFam" id="2.60.40.10:FF:000244">
    <property type="entry name" value="carcinoembryonic antigen-related cell adhesion molecule 16"/>
    <property type="match status" value="2"/>
</dbReference>
<evidence type="ECO:0000256" key="5">
    <source>
        <dbReference type="ARBA" id="ARBA00038222"/>
    </source>
</evidence>
<dbReference type="RefSeq" id="XP_032129026.1">
    <property type="nucleotide sequence ID" value="XM_032273135.1"/>
</dbReference>
<dbReference type="InterPro" id="IPR003599">
    <property type="entry name" value="Ig_sub"/>
</dbReference>
<feature type="domain" description="Ig-like" evidence="6">
    <location>
        <begin position="202"/>
        <end position="277"/>
    </location>
</feature>
<dbReference type="Pfam" id="PF13927">
    <property type="entry name" value="Ig_3"/>
    <property type="match status" value="2"/>
</dbReference>
<evidence type="ECO:0000256" key="4">
    <source>
        <dbReference type="ARBA" id="ARBA00023319"/>
    </source>
</evidence>
<feature type="domain" description="Ig-like" evidence="6">
    <location>
        <begin position="1"/>
        <end position="104"/>
    </location>
</feature>
<dbReference type="SMART" id="SM00409">
    <property type="entry name" value="IG"/>
    <property type="match status" value="3"/>
</dbReference>
<keyword evidence="3" id="KW-0325">Glycoprotein</keyword>
<evidence type="ECO:0000256" key="1">
    <source>
        <dbReference type="ARBA" id="ARBA00022729"/>
    </source>
</evidence>
<dbReference type="Pfam" id="PF13895">
    <property type="entry name" value="Ig_2"/>
    <property type="match status" value="1"/>
</dbReference>
<organism evidence="7 8">
    <name type="scientific">Sapajus apella</name>
    <name type="common">Brown-capped capuchin</name>
    <name type="synonym">Cebus apella</name>
    <dbReference type="NCBI Taxonomy" id="9515"/>
    <lineage>
        <taxon>Eukaryota</taxon>
        <taxon>Metazoa</taxon>
        <taxon>Chordata</taxon>
        <taxon>Craniata</taxon>
        <taxon>Vertebrata</taxon>
        <taxon>Euteleostomi</taxon>
        <taxon>Mammalia</taxon>
        <taxon>Eutheria</taxon>
        <taxon>Euarchontoglires</taxon>
        <taxon>Primates</taxon>
        <taxon>Haplorrhini</taxon>
        <taxon>Platyrrhini</taxon>
        <taxon>Cebidae</taxon>
        <taxon>Cebinae</taxon>
        <taxon>Sapajus</taxon>
    </lineage>
</organism>
<dbReference type="InterPro" id="IPR003598">
    <property type="entry name" value="Ig_sub2"/>
</dbReference>
<dbReference type="GO" id="GO:0007157">
    <property type="term" value="P:heterophilic cell-cell adhesion via plasma membrane cell adhesion molecules"/>
    <property type="evidence" value="ECO:0007669"/>
    <property type="project" value="TreeGrafter"/>
</dbReference>
<feature type="domain" description="Ig-like" evidence="6">
    <location>
        <begin position="110"/>
        <end position="195"/>
    </location>
</feature>
<dbReference type="PANTHER" id="PTHR44337">
    <property type="entry name" value="CARCINOEMBRYONIC ANTIGEN-RELATED CELL ADHESION MOLECULE 8"/>
    <property type="match status" value="1"/>
</dbReference>
<dbReference type="GO" id="GO:0009986">
    <property type="term" value="C:cell surface"/>
    <property type="evidence" value="ECO:0007669"/>
    <property type="project" value="TreeGrafter"/>
</dbReference>
<evidence type="ECO:0000313" key="8">
    <source>
        <dbReference type="RefSeq" id="XP_032129026.1"/>
    </source>
</evidence>
<dbReference type="InterPro" id="IPR052598">
    <property type="entry name" value="IgSF_CEA-related"/>
</dbReference>
<gene>
    <name evidence="8" type="primary">LOC116547070</name>
</gene>
<name>A0A6J3HFU8_SAPAP</name>
<accession>A0A6J3HFU8</accession>
<keyword evidence="1" id="KW-0732">Signal</keyword>
<protein>
    <submittedName>
        <fullName evidence="8">Pregnancy-specific beta-1-glycoprotein 7</fullName>
    </submittedName>
</protein>
<dbReference type="Proteomes" id="UP000504640">
    <property type="component" value="Unplaced"/>
</dbReference>
<proteinExistence type="inferred from homology"/>
<dbReference type="AlphaFoldDB" id="A0A6J3HFU8"/>
<sequence length="286" mass="32049">IKGATKGNLSVIYTVETPKPSIACSNSNPRKTETVILNYEPEIKEASYLWWVNGQSLRINSTWELSNHNRTLILFSVTENDTGSYECEVKNPVSASRSDPVILNVLPELPRVAITSNKYNAVEHEDDITLTCELEIGNATYLWLVNGESLQLSPSVRLSHDYRTLTLHSVTRNHTGSYECEIRTSMEVFRSDSVTLRVSYGPDFPSISPSDTLYHQGENLHLSCFADSNPPAEYRWMVNGTFLPPGKEVSIPQITTKNTGLYVCFAYNSVTGKRTFAFKKIKVVGK</sequence>
<dbReference type="CDD" id="cd20948">
    <property type="entry name" value="IgC2_CEACAM5-like"/>
    <property type="match status" value="1"/>
</dbReference>
<evidence type="ECO:0000313" key="7">
    <source>
        <dbReference type="Proteomes" id="UP000504640"/>
    </source>
</evidence>
<feature type="non-terminal residue" evidence="8">
    <location>
        <position position="1"/>
    </location>
</feature>
<evidence type="ECO:0000259" key="6">
    <source>
        <dbReference type="PROSITE" id="PS50835"/>
    </source>
</evidence>
<dbReference type="InterPro" id="IPR013783">
    <property type="entry name" value="Ig-like_fold"/>
</dbReference>
<keyword evidence="4" id="KW-0393">Immunoglobulin domain</keyword>
<dbReference type="GeneID" id="116547070"/>
<dbReference type="PROSITE" id="PS50835">
    <property type="entry name" value="IG_LIKE"/>
    <property type="match status" value="3"/>
</dbReference>
<keyword evidence="7" id="KW-1185">Reference proteome</keyword>